<evidence type="ECO:0000256" key="1">
    <source>
        <dbReference type="SAM" id="MobiDB-lite"/>
    </source>
</evidence>
<evidence type="ECO:0000313" key="3">
    <source>
        <dbReference type="EMBL" id="KAH7153201.1"/>
    </source>
</evidence>
<keyword evidence="2" id="KW-1133">Transmembrane helix</keyword>
<evidence type="ECO:0000313" key="4">
    <source>
        <dbReference type="Proteomes" id="UP000738349"/>
    </source>
</evidence>
<dbReference type="Proteomes" id="UP000738349">
    <property type="component" value="Unassembled WGS sequence"/>
</dbReference>
<protein>
    <submittedName>
        <fullName evidence="3">Uncharacterized protein</fullName>
    </submittedName>
</protein>
<accession>A0A9P9F6N7</accession>
<reference evidence="3" key="1">
    <citation type="journal article" date="2021" name="Nat. Commun.">
        <title>Genetic determinants of endophytism in the Arabidopsis root mycobiome.</title>
        <authorList>
            <person name="Mesny F."/>
            <person name="Miyauchi S."/>
            <person name="Thiergart T."/>
            <person name="Pickel B."/>
            <person name="Atanasova L."/>
            <person name="Karlsson M."/>
            <person name="Huettel B."/>
            <person name="Barry K.W."/>
            <person name="Haridas S."/>
            <person name="Chen C."/>
            <person name="Bauer D."/>
            <person name="Andreopoulos W."/>
            <person name="Pangilinan J."/>
            <person name="LaButti K."/>
            <person name="Riley R."/>
            <person name="Lipzen A."/>
            <person name="Clum A."/>
            <person name="Drula E."/>
            <person name="Henrissat B."/>
            <person name="Kohler A."/>
            <person name="Grigoriev I.V."/>
            <person name="Martin F.M."/>
            <person name="Hacquard S."/>
        </authorList>
    </citation>
    <scope>NUCLEOTIDE SEQUENCE</scope>
    <source>
        <strain evidence="3">MPI-CAGE-AT-0147</strain>
    </source>
</reference>
<dbReference type="AlphaFoldDB" id="A0A9P9F6N7"/>
<dbReference type="OrthoDB" id="5423884at2759"/>
<keyword evidence="4" id="KW-1185">Reference proteome</keyword>
<proteinExistence type="predicted"/>
<keyword evidence="2" id="KW-0472">Membrane</keyword>
<organism evidence="3 4">
    <name type="scientific">Dactylonectria macrodidyma</name>
    <dbReference type="NCBI Taxonomy" id="307937"/>
    <lineage>
        <taxon>Eukaryota</taxon>
        <taxon>Fungi</taxon>
        <taxon>Dikarya</taxon>
        <taxon>Ascomycota</taxon>
        <taxon>Pezizomycotina</taxon>
        <taxon>Sordariomycetes</taxon>
        <taxon>Hypocreomycetidae</taxon>
        <taxon>Hypocreales</taxon>
        <taxon>Nectriaceae</taxon>
        <taxon>Dactylonectria</taxon>
    </lineage>
</organism>
<feature type="transmembrane region" description="Helical" evidence="2">
    <location>
        <begin position="59"/>
        <end position="78"/>
    </location>
</feature>
<dbReference type="EMBL" id="JAGMUV010000006">
    <property type="protein sequence ID" value="KAH7153201.1"/>
    <property type="molecule type" value="Genomic_DNA"/>
</dbReference>
<feature type="region of interest" description="Disordered" evidence="1">
    <location>
        <begin position="89"/>
        <end position="155"/>
    </location>
</feature>
<gene>
    <name evidence="3" type="ORF">EDB81DRAFT_449613</name>
</gene>
<feature type="compositionally biased region" description="Basic residues" evidence="1">
    <location>
        <begin position="99"/>
        <end position="112"/>
    </location>
</feature>
<comment type="caution">
    <text evidence="3">The sequence shown here is derived from an EMBL/GenBank/DDBJ whole genome shotgun (WGS) entry which is preliminary data.</text>
</comment>
<evidence type="ECO:0000256" key="2">
    <source>
        <dbReference type="SAM" id="Phobius"/>
    </source>
</evidence>
<name>A0A9P9F6N7_9HYPO</name>
<keyword evidence="2" id="KW-0812">Transmembrane</keyword>
<sequence length="155" mass="16965">MAPLLSSPDINIVKNLARSLATATLNPPQLVQRQDAPTATVTVIADSGNGTKTGLTGGAIAGIVIGSVVGILLLIWIIRSCFNLGAPPQEREKWYRDPPRHRHRSRSGHRRSSISMPPPVIIQDSRSRSRHRRASPSYVYATEADRGRRGSRHGY</sequence>
<feature type="compositionally biased region" description="Basic and acidic residues" evidence="1">
    <location>
        <begin position="89"/>
        <end position="98"/>
    </location>
</feature>